<accession>A0A964ULX6</accession>
<dbReference type="Proteomes" id="UP000598297">
    <property type="component" value="Unassembled WGS sequence"/>
</dbReference>
<dbReference type="OrthoDB" id="3542908at2"/>
<evidence type="ECO:0000313" key="2">
    <source>
        <dbReference type="EMBL" id="NBE51544.1"/>
    </source>
</evidence>
<keyword evidence="1" id="KW-0812">Transmembrane</keyword>
<dbReference type="EMBL" id="JAAAHS010000044">
    <property type="protein sequence ID" value="NBE51544.1"/>
    <property type="molecule type" value="Genomic_DNA"/>
</dbReference>
<proteinExistence type="predicted"/>
<keyword evidence="3" id="KW-1185">Reference proteome</keyword>
<dbReference type="AlphaFoldDB" id="A0A964ULX6"/>
<keyword evidence="1" id="KW-0472">Membrane</keyword>
<feature type="transmembrane region" description="Helical" evidence="1">
    <location>
        <begin position="12"/>
        <end position="30"/>
    </location>
</feature>
<evidence type="ECO:0000256" key="1">
    <source>
        <dbReference type="SAM" id="Phobius"/>
    </source>
</evidence>
<feature type="transmembrane region" description="Helical" evidence="1">
    <location>
        <begin position="96"/>
        <end position="114"/>
    </location>
</feature>
<evidence type="ECO:0000313" key="3">
    <source>
        <dbReference type="Proteomes" id="UP000598297"/>
    </source>
</evidence>
<feature type="transmembrane region" description="Helical" evidence="1">
    <location>
        <begin position="67"/>
        <end position="90"/>
    </location>
</feature>
<name>A0A964ULX6_9ACTN</name>
<feature type="transmembrane region" description="Helical" evidence="1">
    <location>
        <begin position="36"/>
        <end position="55"/>
    </location>
</feature>
<sequence length="145" mass="15179">MQSNDARTLLPIALPTVAVGVIAAVVSAVVAGGKGALGAVVATAVVCLFMGLGILGLQFTAKHFPQLFQAAGLLLYVVQLLVLFVFVAVFKDTTLFNPRAFAITIIVTTVAWVISQARAHMKAKIFYVDPDSSDTPKNENSGSSS</sequence>
<comment type="caution">
    <text evidence="2">The sequence shown here is derived from an EMBL/GenBank/DDBJ whole genome shotgun (WGS) entry which is preliminary data.</text>
</comment>
<reference evidence="2" key="1">
    <citation type="submission" date="2020-01" db="EMBL/GenBank/DDBJ databases">
        <title>Whole-genome analyses of novel actinobacteria.</title>
        <authorList>
            <person name="Sahin N."/>
        </authorList>
    </citation>
    <scope>NUCLEOTIDE SEQUENCE</scope>
    <source>
        <strain evidence="2">YC537</strain>
    </source>
</reference>
<gene>
    <name evidence="2" type="ORF">GUY60_08920</name>
</gene>
<organism evidence="2 3">
    <name type="scientific">Streptomyces boluensis</name>
    <dbReference type="NCBI Taxonomy" id="1775135"/>
    <lineage>
        <taxon>Bacteria</taxon>
        <taxon>Bacillati</taxon>
        <taxon>Actinomycetota</taxon>
        <taxon>Actinomycetes</taxon>
        <taxon>Kitasatosporales</taxon>
        <taxon>Streptomycetaceae</taxon>
        <taxon>Streptomyces</taxon>
    </lineage>
</organism>
<dbReference type="RefSeq" id="WP_161695645.1">
    <property type="nucleotide sequence ID" value="NZ_JAAAHS010000044.1"/>
</dbReference>
<evidence type="ECO:0008006" key="4">
    <source>
        <dbReference type="Google" id="ProtNLM"/>
    </source>
</evidence>
<protein>
    <recommendedName>
        <fullName evidence="4">ATP synthase I</fullName>
    </recommendedName>
</protein>
<keyword evidence="1" id="KW-1133">Transmembrane helix</keyword>